<keyword evidence="5 7" id="KW-1133">Transmembrane helix</keyword>
<keyword evidence="4" id="KW-0249">Electron transport</keyword>
<dbReference type="InterPro" id="IPR053333">
    <property type="entry name" value="Cytochrome_b6-f_sub7"/>
</dbReference>
<evidence type="ECO:0000256" key="3">
    <source>
        <dbReference type="ARBA" id="ARBA00022692"/>
    </source>
</evidence>
<keyword evidence="9" id="KW-1185">Reference proteome</keyword>
<dbReference type="GO" id="GO:0016020">
    <property type="term" value="C:membrane"/>
    <property type="evidence" value="ECO:0007669"/>
    <property type="project" value="UniProtKB-SubCell"/>
</dbReference>
<dbReference type="HAMAP" id="MF_00396">
    <property type="entry name" value="Cytb6_f_PetM"/>
    <property type="match status" value="1"/>
</dbReference>
<evidence type="ECO:0000256" key="2">
    <source>
        <dbReference type="ARBA" id="ARBA00022448"/>
    </source>
</evidence>
<sequence length="240" mass="26005">MNSKNYEIIALSPRAESHNFHCYAIMLHRRIRLCTPHTRQAKYRGERDGIGRDYSAPLVADQIEISFSSLLPKHAQHTPAFLSSPPTQRAVAPRFKLYSPFEFAAQLNSSAPDHLRFRRLSQILEMAAVVAGASCSVVASPVHVASPKAVRSTSAKAGARKLSLFGGLKAENKVMALGLTPSTEQKFASLATSCSVRSRTQCSVGSEILTVIPIMSGLVLMGIAIGFVLLRVEAAVEESE</sequence>
<comment type="subcellular location">
    <subcellularLocation>
        <location evidence="1">Membrane</location>
        <topology evidence="1">Single-pass membrane protein</topology>
    </subcellularLocation>
</comment>
<evidence type="ECO:0000313" key="8">
    <source>
        <dbReference type="EMBL" id="KAL2653756.1"/>
    </source>
</evidence>
<evidence type="ECO:0000256" key="7">
    <source>
        <dbReference type="SAM" id="Phobius"/>
    </source>
</evidence>
<dbReference type="EMBL" id="JBHFFA010000001">
    <property type="protein sequence ID" value="KAL2653756.1"/>
    <property type="molecule type" value="Genomic_DNA"/>
</dbReference>
<dbReference type="PANTHER" id="PTHR34951:SF1">
    <property type="entry name" value="B6F COMPLEX SUBUNIT, PUTATIVE, EXPRESSED-RELATED"/>
    <property type="match status" value="1"/>
</dbReference>
<name>A0ABD1ZSD3_9MARC</name>
<dbReference type="Proteomes" id="UP001605036">
    <property type="component" value="Unassembled WGS sequence"/>
</dbReference>
<accession>A0ABD1ZSD3</accession>
<evidence type="ECO:0000256" key="5">
    <source>
        <dbReference type="ARBA" id="ARBA00022989"/>
    </source>
</evidence>
<evidence type="ECO:0000256" key="1">
    <source>
        <dbReference type="ARBA" id="ARBA00004167"/>
    </source>
</evidence>
<keyword evidence="2" id="KW-0813">Transport</keyword>
<evidence type="ECO:0000256" key="6">
    <source>
        <dbReference type="ARBA" id="ARBA00023136"/>
    </source>
</evidence>
<reference evidence="8 9" key="1">
    <citation type="submission" date="2024-09" db="EMBL/GenBank/DDBJ databases">
        <title>Chromosome-scale assembly of Riccia fluitans.</title>
        <authorList>
            <person name="Paukszto L."/>
            <person name="Sawicki J."/>
            <person name="Karawczyk K."/>
            <person name="Piernik-Szablinska J."/>
            <person name="Szczecinska M."/>
            <person name="Mazdziarz M."/>
        </authorList>
    </citation>
    <scope>NUCLEOTIDE SEQUENCE [LARGE SCALE GENOMIC DNA]</scope>
    <source>
        <strain evidence="8">Rf_01</strain>
        <tissue evidence="8">Aerial parts of the thallus</tissue>
    </source>
</reference>
<dbReference type="PANTHER" id="PTHR34951">
    <property type="entry name" value="B6F COMPLEX SUBUNIT, PUTATIVE, EXPRESSED-RELATED"/>
    <property type="match status" value="1"/>
</dbReference>
<keyword evidence="6 7" id="KW-0472">Membrane</keyword>
<dbReference type="AlphaFoldDB" id="A0ABD1ZSD3"/>
<dbReference type="InterPro" id="IPR012595">
    <property type="entry name" value="PetM_cyt_b6/f_cplx_su7"/>
</dbReference>
<proteinExistence type="inferred from homology"/>
<evidence type="ECO:0000256" key="4">
    <source>
        <dbReference type="ARBA" id="ARBA00022982"/>
    </source>
</evidence>
<comment type="caution">
    <text evidence="8">The sequence shown here is derived from an EMBL/GenBank/DDBJ whole genome shotgun (WGS) entry which is preliminary data.</text>
</comment>
<organism evidence="8 9">
    <name type="scientific">Riccia fluitans</name>
    <dbReference type="NCBI Taxonomy" id="41844"/>
    <lineage>
        <taxon>Eukaryota</taxon>
        <taxon>Viridiplantae</taxon>
        <taxon>Streptophyta</taxon>
        <taxon>Embryophyta</taxon>
        <taxon>Marchantiophyta</taxon>
        <taxon>Marchantiopsida</taxon>
        <taxon>Marchantiidae</taxon>
        <taxon>Marchantiales</taxon>
        <taxon>Ricciaceae</taxon>
        <taxon>Riccia</taxon>
    </lineage>
</organism>
<dbReference type="SUPFAM" id="SSF103441">
    <property type="entry name" value="PetM subunit of the cytochrome b6f complex"/>
    <property type="match status" value="1"/>
</dbReference>
<feature type="transmembrane region" description="Helical" evidence="7">
    <location>
        <begin position="208"/>
        <end position="230"/>
    </location>
</feature>
<keyword evidence="3 7" id="KW-0812">Transmembrane</keyword>
<dbReference type="Pfam" id="PF08041">
    <property type="entry name" value="PetM"/>
    <property type="match status" value="1"/>
</dbReference>
<protein>
    <submittedName>
        <fullName evidence="8">Uncharacterized protein</fullName>
    </submittedName>
</protein>
<gene>
    <name evidence="8" type="ORF">R1flu_021884</name>
</gene>
<evidence type="ECO:0000313" key="9">
    <source>
        <dbReference type="Proteomes" id="UP001605036"/>
    </source>
</evidence>